<comment type="caution">
    <text evidence="1">The sequence shown here is derived from an EMBL/GenBank/DDBJ whole genome shotgun (WGS) entry which is preliminary data.</text>
</comment>
<evidence type="ECO:0000313" key="2">
    <source>
        <dbReference type="Proteomes" id="UP000028868"/>
    </source>
</evidence>
<keyword evidence="2" id="KW-1185">Reference proteome</keyword>
<dbReference type="InterPro" id="IPR012347">
    <property type="entry name" value="Ferritin-like"/>
</dbReference>
<sequence>MSWESEVTNSQDSPFSDKLMLYHIGFLLQSSQAYHGTGLASAMRVDLVATFEQIILKNLTVTKEWFNLMTKNKWLEQPPLAPNRKEIAKDK</sequence>
<dbReference type="InterPro" id="IPR021617">
    <property type="entry name" value="DUF3231"/>
</dbReference>
<gene>
    <name evidence="1" type="ORF">BN983_03427</name>
</gene>
<protein>
    <submittedName>
        <fullName evidence="1">Uncharacterized protein</fullName>
    </submittedName>
</protein>
<proteinExistence type="predicted"/>
<dbReference type="Pfam" id="PF11553">
    <property type="entry name" value="DUF3231"/>
    <property type="match status" value="1"/>
</dbReference>
<dbReference type="AlphaFoldDB" id="A0A024P9M5"/>
<name>A0A024P9M5_9BACI</name>
<organism evidence="1 2">
    <name type="scientific">Halobacillus karajensis</name>
    <dbReference type="NCBI Taxonomy" id="195088"/>
    <lineage>
        <taxon>Bacteria</taxon>
        <taxon>Bacillati</taxon>
        <taxon>Bacillota</taxon>
        <taxon>Bacilli</taxon>
        <taxon>Bacillales</taxon>
        <taxon>Bacillaceae</taxon>
        <taxon>Halobacillus</taxon>
    </lineage>
</organism>
<accession>A0A024P9M5</accession>
<dbReference type="Gene3D" id="1.20.1260.10">
    <property type="match status" value="1"/>
</dbReference>
<reference evidence="1 2" key="2">
    <citation type="submission" date="2014-05" db="EMBL/GenBank/DDBJ databases">
        <title>Draft genome sequence of Halobacillus karajensis HK-03.</title>
        <authorList>
            <person name="Khelaifia S."/>
            <person name="Croce O."/>
            <person name="Lagier J.C."/>
            <person name="Raoult D."/>
        </authorList>
    </citation>
    <scope>NUCLEOTIDE SEQUENCE [LARGE SCALE GENOMIC DNA]</scope>
    <source>
        <strain evidence="1 2">HD-03</strain>
    </source>
</reference>
<reference evidence="2" key="1">
    <citation type="submission" date="2014-03" db="EMBL/GenBank/DDBJ databases">
        <authorList>
            <person name="Urmite Genomes U."/>
        </authorList>
    </citation>
    <scope>NUCLEOTIDE SEQUENCE [LARGE SCALE GENOMIC DNA]</scope>
    <source>
        <strain evidence="2">HD-03</strain>
    </source>
</reference>
<evidence type="ECO:0000313" key="1">
    <source>
        <dbReference type="EMBL" id="CDQ25122.1"/>
    </source>
</evidence>
<dbReference type="Proteomes" id="UP000028868">
    <property type="component" value="Unassembled WGS sequence"/>
</dbReference>
<dbReference type="EMBL" id="CCDI010000004">
    <property type="protein sequence ID" value="CDQ25122.1"/>
    <property type="molecule type" value="Genomic_DNA"/>
</dbReference>